<dbReference type="Gene3D" id="3.40.390.10">
    <property type="entry name" value="Collagenase (Catalytic Domain)"/>
    <property type="match status" value="1"/>
</dbReference>
<dbReference type="InterPro" id="IPR034033">
    <property type="entry name" value="Serralysin-like"/>
</dbReference>
<dbReference type="PANTHER" id="PTHR38340:SF1">
    <property type="entry name" value="S-LAYER PROTEIN"/>
    <property type="match status" value="1"/>
</dbReference>
<dbReference type="InterPro" id="IPR011049">
    <property type="entry name" value="Serralysin-like_metalloprot_C"/>
</dbReference>
<dbReference type="Pfam" id="PF00353">
    <property type="entry name" value="HemolysinCabind"/>
    <property type="match status" value="13"/>
</dbReference>
<dbReference type="InterPro" id="IPR013858">
    <property type="entry name" value="Peptidase_M10B_C"/>
</dbReference>
<comment type="similarity">
    <text evidence="3">Belongs to the peptidase M10B family.</text>
</comment>
<dbReference type="SMART" id="SM00235">
    <property type="entry name" value="ZnMc"/>
    <property type="match status" value="1"/>
</dbReference>
<dbReference type="PROSITE" id="PS00330">
    <property type="entry name" value="HEMOLYSIN_CALCIUM"/>
    <property type="match status" value="13"/>
</dbReference>
<dbReference type="SUPFAM" id="SSF51120">
    <property type="entry name" value="beta-Roll"/>
    <property type="match status" value="10"/>
</dbReference>
<dbReference type="GO" id="GO:0005509">
    <property type="term" value="F:calcium ion binding"/>
    <property type="evidence" value="ECO:0007669"/>
    <property type="project" value="InterPro"/>
</dbReference>
<evidence type="ECO:0000313" key="8">
    <source>
        <dbReference type="Proteomes" id="UP000317496"/>
    </source>
</evidence>
<dbReference type="Gene3D" id="2.150.10.10">
    <property type="entry name" value="Serralysin-like metalloprotease, C-terminal"/>
    <property type="match status" value="10"/>
</dbReference>
<dbReference type="InterPro" id="IPR024079">
    <property type="entry name" value="MetalloPept_cat_dom_sf"/>
</dbReference>
<evidence type="ECO:0000256" key="3">
    <source>
        <dbReference type="ARBA" id="ARBA00009490"/>
    </source>
</evidence>
<dbReference type="OrthoDB" id="223957at2"/>
<evidence type="ECO:0000313" key="7">
    <source>
        <dbReference type="EMBL" id="QDO96735.1"/>
    </source>
</evidence>
<organism evidence="7 8">
    <name type="scientific">Ferrovibrio terrae</name>
    <dbReference type="NCBI Taxonomy" id="2594003"/>
    <lineage>
        <taxon>Bacteria</taxon>
        <taxon>Pseudomonadati</taxon>
        <taxon>Pseudomonadota</taxon>
        <taxon>Alphaproteobacteria</taxon>
        <taxon>Rhodospirillales</taxon>
        <taxon>Rhodospirillaceae</taxon>
        <taxon>Ferrovibrio</taxon>
    </lineage>
</organism>
<proteinExistence type="inferred from homology"/>
<dbReference type="PRINTS" id="PR00313">
    <property type="entry name" value="CABNDNGRPT"/>
</dbReference>
<dbReference type="PANTHER" id="PTHR38340">
    <property type="entry name" value="S-LAYER PROTEIN"/>
    <property type="match status" value="1"/>
</dbReference>
<dbReference type="RefSeq" id="WP_144067716.1">
    <property type="nucleotide sequence ID" value="NZ_CP041636.1"/>
</dbReference>
<dbReference type="Pfam" id="PF08548">
    <property type="entry name" value="Peptidase_M10_C"/>
    <property type="match status" value="1"/>
</dbReference>
<accession>A0A516GZ17</accession>
<dbReference type="GO" id="GO:0008237">
    <property type="term" value="F:metallopeptidase activity"/>
    <property type="evidence" value="ECO:0007669"/>
    <property type="project" value="InterPro"/>
</dbReference>
<protein>
    <recommendedName>
        <fullName evidence="6">Peptidase metallopeptidase domain-containing protein</fullName>
    </recommendedName>
</protein>
<evidence type="ECO:0000256" key="2">
    <source>
        <dbReference type="ARBA" id="ARBA00004613"/>
    </source>
</evidence>
<dbReference type="EMBL" id="CP041636">
    <property type="protein sequence ID" value="QDO96735.1"/>
    <property type="molecule type" value="Genomic_DNA"/>
</dbReference>
<dbReference type="InterPro" id="IPR006026">
    <property type="entry name" value="Peptidase_Metallo"/>
</dbReference>
<gene>
    <name evidence="7" type="ORF">FNB15_05335</name>
</gene>
<keyword evidence="5" id="KW-0677">Repeat</keyword>
<dbReference type="KEGG" id="fer:FNB15_05335"/>
<keyword evidence="8" id="KW-1185">Reference proteome</keyword>
<sequence>MSSGAGETTQQSGAAIHSPALCACNGCSATTGFSSGSLISDPNYVLGAPGSIDPLLNQGSTNYWNGGNVGTGATITFAFMTSIPQRYYNLEPYANAEGFSILADFAGRTSFSSAQQIAVRGIMDMYESVCNLTINEVTYNSNSAASIEFTNATMDPGVGGFAYYPNQSFAGNKYGGDVFIANSNTGTSLGSWGYLTLLHEIGHALGLKHPGNYDAGGGGTPGPYLPTGQDSHRYTVMSYYDHPSYPNSSPVTPMLLDIAALQHVYGVNYNYNSGASTYTVANYFGANQMKCLWDGGGIDTIDVSTLSVTNWINLNAGSFSSINTGGVQTNNFSIAYNANIENATGGSGSDHITGNALANTLMGGAGNDALYGGQGNDILRGGAGGDILDGGADTDTISYADSASAVNINLALSTASGGDATGDVFSGIENISGSSFADTLTGDGGTNVLIGNGGADILDGGQGTDWADYSFGTGGAVTVNLTTGTGSGAEAQGDTLANIENLVGSSFNDRLTGNSGVNTILGGAGDDTILSGGGNDTLNGGDGSDTLSYAWSTVGVTAGGNNALITNFEWLEGSAYNDTLSLMPAGVRAGAGDDSILFGSGAAGVHLDGGSGTDTASYYGFNLAGGINVNLLTGVGAHSSSSSYNHTLADIENVLGTLGNDTITGNAAANLLFGDFGNDTLNGGDGDDFLRGDSGSDIINGGNGIDTVSFVGETGNIVASLAAGTAIKYDAGWAQYTDTLSGIENLIGGDFADTLTGDANANSLDGGAGNDVLAGGAGADTLAGGNGTDTASYAASAAAVTVNLTTGAASGGDAAGDALTSIENLIGSAFADTLTGGAGANQLSGGGGNDTLLGDGGWNLLVGSADIGGSGWARGPAGAQAAITANAMAAPDGTTTADLLSFSGGNHTVYQQVAHTVAQNDRITASVYLKQGTAAEAWMQIFMPGSVNQDSYVVLNFANGTVRTAGGAAGNLVAGVEALANGWFRISGTLTNVDPATSGQIRMALVGADLAVNVTGSLYAWGAQLEPGAVAGTYTPTTNVAMTATGSDTLDGGDGDDILDGGAGADGMTGGTGDDTYTVDNVGDVVSEAAGGGTDTVQSSLNYVLGSNVENLVLLGAAGLSGTGNALANQITGTGSADTLNGGGGNDTLNGGGGNDTLLGDGGSNLLLSSAGFENTSAWARGPAGAQATITANAMAAPDGTTTADLLSFSGGNHTVYQQVAHTVAQNDRITASVYLKQGTAAEAWMQIFMPGSVNQDSYVVLNFANGTVRTAGGAAGNLVAGVEALANGWFRISGTLTNVDPATSGQIRVALVGADLAVNVTGSLYAWGAQLEPGAVAGTYTPTTGAAVMATGDDTLNGGAGNDTLNGGAGNDILDGGIGADSMTGGTGDDTYTVDNVGDSVSEAAGGGTDTVQSSLNYVLGNNVENLVLLGAAGLSGTGNALANQITGTSGADTLNGGGDNDTLNGGGDDDTLLGDGGWNLLRQSAGFENVSAWARGPAGAQATITANTLAAPDGTTTADLLSFSGGNHTVYQQVAHTVAQNDRITASVYLKQGTAAEAWMQIFMPGSVNQDSYVVLNFANGTVRTAGGAAGNLVAGVEALANGWFRISGTLTNIDPATSGQIRMALVGADLSVNVTGSLYAWGAQLEPGAVAGTYTPTASAAVTASSAGDDILDGGAGNDTLIGGAGNDTLIGGAGADVLTGGIGTDTASYSGSSSGVTVNLATGTSSGGDAAGDVLSGIENVTGSAFADTLTGGAGANQLSGGAGNDTLLGDGGWNLLRQSAGFENVSAWARGPAGAQATITANTLAAPDGTTTADLLSFSGGNHTVYQQVAHTVAQNDRITASVYLKQGTAAEAWMQIFMPGSVNQDSYVVLNFANGTVRTAGGAAGNLVAGVEALANGWFRISGTLTNIDPATSGQIRMALVGADLSVNVTGSLYAWGAQLEPGAVAGSYTPTTGAAATATGNDTLDGGTGNDTLDGGAGSDTYQFARGDGLDTVSQSGISDGAGTTDRVLFETGVAFDQLWFRHVGNDLVINVIGEASSQVTLTSWYSDPTRQVDAIRTTEGTQELLAANIDALVTAMAAYSATVPATLTLSTADHTALDGVLAAAWQNY</sequence>
<dbReference type="SUPFAM" id="SSF55486">
    <property type="entry name" value="Metalloproteases ('zincins'), catalytic domain"/>
    <property type="match status" value="1"/>
</dbReference>
<feature type="domain" description="Peptidase metallopeptidase" evidence="6">
    <location>
        <begin position="73"/>
        <end position="244"/>
    </location>
</feature>
<evidence type="ECO:0000256" key="5">
    <source>
        <dbReference type="ARBA" id="ARBA00022737"/>
    </source>
</evidence>
<reference evidence="7 8" key="1">
    <citation type="submission" date="2019-07" db="EMBL/GenBank/DDBJ databases">
        <title>Genome sequencing for Ferrovibrio sp. K5.</title>
        <authorList>
            <person name="Park S.-J."/>
        </authorList>
    </citation>
    <scope>NUCLEOTIDE SEQUENCE [LARGE SCALE GENOMIC DNA]</scope>
    <source>
        <strain evidence="7 8">K5</strain>
    </source>
</reference>
<name>A0A516GZ17_9PROT</name>
<keyword evidence="4" id="KW-0964">Secreted</keyword>
<dbReference type="CDD" id="cd04277">
    <property type="entry name" value="ZnMc_serralysin_like"/>
    <property type="match status" value="1"/>
</dbReference>
<dbReference type="InterPro" id="IPR050557">
    <property type="entry name" value="RTX_toxin/Mannuronan_C5-epim"/>
</dbReference>
<evidence type="ECO:0000256" key="4">
    <source>
        <dbReference type="ARBA" id="ARBA00022525"/>
    </source>
</evidence>
<dbReference type="Proteomes" id="UP000317496">
    <property type="component" value="Chromosome"/>
</dbReference>
<comment type="cofactor">
    <cofactor evidence="1">
        <name>Ca(2+)</name>
        <dbReference type="ChEBI" id="CHEBI:29108"/>
    </cofactor>
</comment>
<comment type="subcellular location">
    <subcellularLocation>
        <location evidence="2">Secreted</location>
    </subcellularLocation>
</comment>
<dbReference type="InterPro" id="IPR018511">
    <property type="entry name" value="Hemolysin-typ_Ca-bd_CS"/>
</dbReference>
<dbReference type="InterPro" id="IPR001343">
    <property type="entry name" value="Hemolysn_Ca-bd"/>
</dbReference>
<dbReference type="GO" id="GO:0006508">
    <property type="term" value="P:proteolysis"/>
    <property type="evidence" value="ECO:0007669"/>
    <property type="project" value="InterPro"/>
</dbReference>
<dbReference type="GO" id="GO:0008270">
    <property type="term" value="F:zinc ion binding"/>
    <property type="evidence" value="ECO:0007669"/>
    <property type="project" value="InterPro"/>
</dbReference>
<evidence type="ECO:0000256" key="1">
    <source>
        <dbReference type="ARBA" id="ARBA00001913"/>
    </source>
</evidence>
<evidence type="ECO:0000259" key="6">
    <source>
        <dbReference type="SMART" id="SM00235"/>
    </source>
</evidence>
<dbReference type="GO" id="GO:0005615">
    <property type="term" value="C:extracellular space"/>
    <property type="evidence" value="ECO:0007669"/>
    <property type="project" value="InterPro"/>
</dbReference>